<evidence type="ECO:0008006" key="4">
    <source>
        <dbReference type="Google" id="ProtNLM"/>
    </source>
</evidence>
<reference evidence="2 3" key="1">
    <citation type="submission" date="2020-08" db="EMBL/GenBank/DDBJ databases">
        <title>Sphingobacterium sp. DN00404 isolated from aquaculture water.</title>
        <authorList>
            <person name="Zhang M."/>
        </authorList>
    </citation>
    <scope>NUCLEOTIDE SEQUENCE [LARGE SCALE GENOMIC DNA]</scope>
    <source>
        <strain evidence="2 3">KCTC 32294</strain>
    </source>
</reference>
<gene>
    <name evidence="2" type="ORF">H8B17_09465</name>
</gene>
<sequence>MYNRKDISNKLSPNTLHWLEQLAIFTYKVLAWAFLGLVIGSFFASLQGFLPLWFMIVHIVGSIATGWVFVIIFIRYIDHKASLSLVDGRENKSTHIAPARIDAVAHGGIRLLESRSLMIIQTTVFPRFQEPYCTTIRQYMRQDEIDKLQEGTTVSFYEKVRDPGYGTISLQLPHEEIREDYQTIIAEKVYPERQKTGLWILIGQKPTVFTRSVSYLLIIVVFTISYLLPYIVTGNVEWLVLRIKHFPQKLIFQNKGNFNPEEFKKAYEKAITQIGDNAIESLLFYKEFTTIQIEEPHNIGDLRRLTIRGNSVEENFSSMRIDDRDRMFTSKSISYAVLKKVLESLATDHKIEDIIYIGFRKDIRWGSRKLNISPDYSRTYVDIHIVFNGGNKSLDYDGKTGERLPD</sequence>
<name>A0ABR7Y3A8_9SPHI</name>
<evidence type="ECO:0000313" key="3">
    <source>
        <dbReference type="Proteomes" id="UP000606494"/>
    </source>
</evidence>
<accession>A0ABR7Y3A8</accession>
<comment type="caution">
    <text evidence="2">The sequence shown here is derived from an EMBL/GenBank/DDBJ whole genome shotgun (WGS) entry which is preliminary data.</text>
</comment>
<feature type="transmembrane region" description="Helical" evidence="1">
    <location>
        <begin position="21"/>
        <end position="46"/>
    </location>
</feature>
<evidence type="ECO:0000256" key="1">
    <source>
        <dbReference type="SAM" id="Phobius"/>
    </source>
</evidence>
<keyword evidence="1" id="KW-0812">Transmembrane</keyword>
<feature type="transmembrane region" description="Helical" evidence="1">
    <location>
        <begin position="52"/>
        <end position="74"/>
    </location>
</feature>
<dbReference type="EMBL" id="JACNYK010000002">
    <property type="protein sequence ID" value="MBD1425809.1"/>
    <property type="molecule type" value="Genomic_DNA"/>
</dbReference>
<protein>
    <recommendedName>
        <fullName evidence="4">DUF3592 domain-containing protein</fullName>
    </recommendedName>
</protein>
<keyword evidence="3" id="KW-1185">Reference proteome</keyword>
<feature type="transmembrane region" description="Helical" evidence="1">
    <location>
        <begin position="213"/>
        <end position="232"/>
    </location>
</feature>
<proteinExistence type="predicted"/>
<keyword evidence="1" id="KW-0472">Membrane</keyword>
<keyword evidence="1" id="KW-1133">Transmembrane helix</keyword>
<organism evidence="2 3">
    <name type="scientific">Sphingobacterium arenae</name>
    <dbReference type="NCBI Taxonomy" id="1280598"/>
    <lineage>
        <taxon>Bacteria</taxon>
        <taxon>Pseudomonadati</taxon>
        <taxon>Bacteroidota</taxon>
        <taxon>Sphingobacteriia</taxon>
        <taxon>Sphingobacteriales</taxon>
        <taxon>Sphingobacteriaceae</taxon>
        <taxon>Sphingobacterium</taxon>
    </lineage>
</organism>
<dbReference type="Proteomes" id="UP000606494">
    <property type="component" value="Unassembled WGS sequence"/>
</dbReference>
<dbReference type="RefSeq" id="WP_190308935.1">
    <property type="nucleotide sequence ID" value="NZ_JACNYK010000002.1"/>
</dbReference>
<evidence type="ECO:0000313" key="2">
    <source>
        <dbReference type="EMBL" id="MBD1425809.1"/>
    </source>
</evidence>